<dbReference type="OrthoDB" id="9813719at2"/>
<evidence type="ECO:0000256" key="1">
    <source>
        <dbReference type="ARBA" id="ARBA00022679"/>
    </source>
</evidence>
<evidence type="ECO:0000256" key="4">
    <source>
        <dbReference type="ARBA" id="ARBA00022840"/>
    </source>
</evidence>
<keyword evidence="3" id="KW-0547">Nucleotide-binding</keyword>
<dbReference type="InterPro" id="IPR036597">
    <property type="entry name" value="Fido-like_dom_sf"/>
</dbReference>
<feature type="domain" description="Fido" evidence="8">
    <location>
        <begin position="53"/>
        <end position="192"/>
    </location>
</feature>
<reference evidence="9 10" key="1">
    <citation type="submission" date="2013-03" db="EMBL/GenBank/DDBJ databases">
        <title>Assembly of a new bacterial strain Brevibacillus borstelensis AK1.</title>
        <authorList>
            <person name="Rajan I."/>
            <person name="PoliReddy D."/>
            <person name="Sugumar T."/>
            <person name="Rathinam K."/>
            <person name="Alqarawi S."/>
            <person name="Khalil A.B."/>
            <person name="Sivakumar N."/>
        </authorList>
    </citation>
    <scope>NUCLEOTIDE SEQUENCE [LARGE SCALE GENOMIC DNA]</scope>
    <source>
        <strain evidence="9 10">AK1</strain>
    </source>
</reference>
<dbReference type="Pfam" id="PF02661">
    <property type="entry name" value="Fic"/>
    <property type="match status" value="1"/>
</dbReference>
<evidence type="ECO:0000256" key="7">
    <source>
        <dbReference type="ARBA" id="ARBA00048696"/>
    </source>
</evidence>
<name>M8D1C0_9BACL</name>
<comment type="catalytic activity">
    <reaction evidence="7">
        <text>L-tyrosyl-[protein] + ATP = O-(5'-adenylyl)-L-tyrosyl-[protein] + diphosphate</text>
        <dbReference type="Rhea" id="RHEA:54288"/>
        <dbReference type="Rhea" id="RHEA-COMP:10136"/>
        <dbReference type="Rhea" id="RHEA-COMP:13846"/>
        <dbReference type="ChEBI" id="CHEBI:30616"/>
        <dbReference type="ChEBI" id="CHEBI:33019"/>
        <dbReference type="ChEBI" id="CHEBI:46858"/>
        <dbReference type="ChEBI" id="CHEBI:83624"/>
        <dbReference type="EC" id="2.7.7.108"/>
    </reaction>
</comment>
<evidence type="ECO:0000259" key="8">
    <source>
        <dbReference type="PROSITE" id="PS51459"/>
    </source>
</evidence>
<dbReference type="GO" id="GO:0070733">
    <property type="term" value="F:AMPylase activity"/>
    <property type="evidence" value="ECO:0007669"/>
    <property type="project" value="UniProtKB-EC"/>
</dbReference>
<dbReference type="EC" id="2.7.7.108" evidence="5"/>
<accession>M8D1C0</accession>
<protein>
    <recommendedName>
        <fullName evidence="5">protein adenylyltransferase</fullName>
        <ecNumber evidence="5">2.7.7.108</ecNumber>
    </recommendedName>
</protein>
<comment type="caution">
    <text evidence="9">The sequence shown here is derived from an EMBL/GenBank/DDBJ whole genome shotgun (WGS) entry which is preliminary data.</text>
</comment>
<sequence>MDEQEHIKYCYPGSEVLINLPGFKEQAQLDAFERMVTVERLRALYLRPLKGKFDKKHLCDIHKFIFRDVYPFAGKIRDEDISKGNFRFATARFLHEQTDELLNKLQQEGFLKELPFDNFVDKLTYYLTELNVLHPFREGNGRTQREFIRCLALQAGYQIDWTKVEGSKILHAMILSPRDDSELKYVMKKVLSKK</sequence>
<dbReference type="Gene3D" id="1.10.3290.10">
    <property type="entry name" value="Fido-like domain"/>
    <property type="match status" value="1"/>
</dbReference>
<dbReference type="GO" id="GO:0051302">
    <property type="term" value="P:regulation of cell division"/>
    <property type="evidence" value="ECO:0007669"/>
    <property type="project" value="TreeGrafter"/>
</dbReference>
<keyword evidence="10" id="KW-1185">Reference proteome</keyword>
<comment type="catalytic activity">
    <reaction evidence="6">
        <text>L-threonyl-[protein] + ATP = 3-O-(5'-adenylyl)-L-threonyl-[protein] + diphosphate</text>
        <dbReference type="Rhea" id="RHEA:54292"/>
        <dbReference type="Rhea" id="RHEA-COMP:11060"/>
        <dbReference type="Rhea" id="RHEA-COMP:13847"/>
        <dbReference type="ChEBI" id="CHEBI:30013"/>
        <dbReference type="ChEBI" id="CHEBI:30616"/>
        <dbReference type="ChEBI" id="CHEBI:33019"/>
        <dbReference type="ChEBI" id="CHEBI:138113"/>
        <dbReference type="EC" id="2.7.7.108"/>
    </reaction>
</comment>
<keyword evidence="4" id="KW-0067">ATP-binding</keyword>
<evidence type="ECO:0000313" key="9">
    <source>
        <dbReference type="EMBL" id="EMT50014.1"/>
    </source>
</evidence>
<keyword evidence="1" id="KW-0808">Transferase</keyword>
<dbReference type="RefSeq" id="WP_003392925.1">
    <property type="nucleotide sequence ID" value="NZ_APBN01000023.1"/>
</dbReference>
<dbReference type="PANTHER" id="PTHR39560:SF1">
    <property type="entry name" value="PROTEIN ADENYLYLTRANSFERASE FIC-RELATED"/>
    <property type="match status" value="1"/>
</dbReference>
<evidence type="ECO:0000256" key="2">
    <source>
        <dbReference type="ARBA" id="ARBA00022695"/>
    </source>
</evidence>
<dbReference type="STRING" id="1300222.I532_24542"/>
<proteinExistence type="predicted"/>
<dbReference type="InterPro" id="IPR003812">
    <property type="entry name" value="Fido"/>
</dbReference>
<dbReference type="PANTHER" id="PTHR39560">
    <property type="entry name" value="PROTEIN ADENYLYLTRANSFERASE FIC-RELATED"/>
    <property type="match status" value="1"/>
</dbReference>
<keyword evidence="2" id="KW-0548">Nucleotidyltransferase</keyword>
<evidence type="ECO:0000256" key="3">
    <source>
        <dbReference type="ARBA" id="ARBA00022741"/>
    </source>
</evidence>
<organism evidence="9 10">
    <name type="scientific">Brevibacillus borstelensis AK1</name>
    <dbReference type="NCBI Taxonomy" id="1300222"/>
    <lineage>
        <taxon>Bacteria</taxon>
        <taxon>Bacillati</taxon>
        <taxon>Bacillota</taxon>
        <taxon>Bacilli</taxon>
        <taxon>Bacillales</taxon>
        <taxon>Paenibacillaceae</taxon>
        <taxon>Brevibacillus</taxon>
    </lineage>
</organism>
<evidence type="ECO:0000313" key="10">
    <source>
        <dbReference type="Proteomes" id="UP000012081"/>
    </source>
</evidence>
<dbReference type="EMBL" id="APBN01000023">
    <property type="protein sequence ID" value="EMT50014.1"/>
    <property type="molecule type" value="Genomic_DNA"/>
</dbReference>
<dbReference type="AlphaFoldDB" id="M8D1C0"/>
<dbReference type="GO" id="GO:0005524">
    <property type="term" value="F:ATP binding"/>
    <property type="evidence" value="ECO:0007669"/>
    <property type="project" value="UniProtKB-KW"/>
</dbReference>
<evidence type="ECO:0000256" key="6">
    <source>
        <dbReference type="ARBA" id="ARBA00047939"/>
    </source>
</evidence>
<gene>
    <name evidence="9" type="ORF">I532_24542</name>
</gene>
<dbReference type="Proteomes" id="UP000012081">
    <property type="component" value="Unassembled WGS sequence"/>
</dbReference>
<dbReference type="SUPFAM" id="SSF140931">
    <property type="entry name" value="Fic-like"/>
    <property type="match status" value="1"/>
</dbReference>
<evidence type="ECO:0000256" key="5">
    <source>
        <dbReference type="ARBA" id="ARBA00034531"/>
    </source>
</evidence>
<dbReference type="PATRIC" id="fig|1300222.3.peg.5158"/>
<dbReference type="PROSITE" id="PS51459">
    <property type="entry name" value="FIDO"/>
    <property type="match status" value="1"/>
</dbReference>